<keyword evidence="3" id="KW-1185">Reference proteome</keyword>
<reference evidence="2" key="1">
    <citation type="journal article" date="2020" name="Stud. Mycol.">
        <title>101 Dothideomycetes genomes: a test case for predicting lifestyles and emergence of pathogens.</title>
        <authorList>
            <person name="Haridas S."/>
            <person name="Albert R."/>
            <person name="Binder M."/>
            <person name="Bloem J."/>
            <person name="Labutti K."/>
            <person name="Salamov A."/>
            <person name="Andreopoulos B."/>
            <person name="Baker S."/>
            <person name="Barry K."/>
            <person name="Bills G."/>
            <person name="Bluhm B."/>
            <person name="Cannon C."/>
            <person name="Castanera R."/>
            <person name="Culley D."/>
            <person name="Daum C."/>
            <person name="Ezra D."/>
            <person name="Gonzalez J."/>
            <person name="Henrissat B."/>
            <person name="Kuo A."/>
            <person name="Liang C."/>
            <person name="Lipzen A."/>
            <person name="Lutzoni F."/>
            <person name="Magnuson J."/>
            <person name="Mondo S."/>
            <person name="Nolan M."/>
            <person name="Ohm R."/>
            <person name="Pangilinan J."/>
            <person name="Park H.-J."/>
            <person name="Ramirez L."/>
            <person name="Alfaro M."/>
            <person name="Sun H."/>
            <person name="Tritt A."/>
            <person name="Yoshinaga Y."/>
            <person name="Zwiers L.-H."/>
            <person name="Turgeon B."/>
            <person name="Goodwin S."/>
            <person name="Spatafora J."/>
            <person name="Crous P."/>
            <person name="Grigoriev I."/>
        </authorList>
    </citation>
    <scope>NUCLEOTIDE SEQUENCE</scope>
    <source>
        <strain evidence="2">CBS 130266</strain>
    </source>
</reference>
<feature type="compositionally biased region" description="Polar residues" evidence="1">
    <location>
        <begin position="223"/>
        <end position="240"/>
    </location>
</feature>
<evidence type="ECO:0000256" key="1">
    <source>
        <dbReference type="SAM" id="MobiDB-lite"/>
    </source>
</evidence>
<accession>A0A9P4TZ38</accession>
<feature type="compositionally biased region" description="Polar residues" evidence="1">
    <location>
        <begin position="296"/>
        <end position="316"/>
    </location>
</feature>
<evidence type="ECO:0008006" key="4">
    <source>
        <dbReference type="Google" id="ProtNLM"/>
    </source>
</evidence>
<feature type="region of interest" description="Disordered" evidence="1">
    <location>
        <begin position="223"/>
        <end position="316"/>
    </location>
</feature>
<organism evidence="2 3">
    <name type="scientific">Tothia fuscella</name>
    <dbReference type="NCBI Taxonomy" id="1048955"/>
    <lineage>
        <taxon>Eukaryota</taxon>
        <taxon>Fungi</taxon>
        <taxon>Dikarya</taxon>
        <taxon>Ascomycota</taxon>
        <taxon>Pezizomycotina</taxon>
        <taxon>Dothideomycetes</taxon>
        <taxon>Pleosporomycetidae</taxon>
        <taxon>Venturiales</taxon>
        <taxon>Cylindrosympodiaceae</taxon>
        <taxon>Tothia</taxon>
    </lineage>
</organism>
<proteinExistence type="predicted"/>
<dbReference type="GO" id="GO:0030014">
    <property type="term" value="C:CCR4-NOT complex"/>
    <property type="evidence" value="ECO:0007669"/>
    <property type="project" value="InterPro"/>
</dbReference>
<dbReference type="AlphaFoldDB" id="A0A9P4TZ38"/>
<protein>
    <recommendedName>
        <fullName evidence="4">CCR4-NOT transcription complex subunit 11</fullName>
    </recommendedName>
</protein>
<dbReference type="OrthoDB" id="10265389at2759"/>
<feature type="compositionally biased region" description="Polar residues" evidence="1">
    <location>
        <begin position="252"/>
        <end position="275"/>
    </location>
</feature>
<evidence type="ECO:0000313" key="2">
    <source>
        <dbReference type="EMBL" id="KAF2431315.1"/>
    </source>
</evidence>
<dbReference type="InterPro" id="IPR019312">
    <property type="entry name" value="CNOT11"/>
</dbReference>
<evidence type="ECO:0000313" key="3">
    <source>
        <dbReference type="Proteomes" id="UP000800235"/>
    </source>
</evidence>
<sequence length="533" mass="59899">MASLRLPPDVVTWLGDYFEETLEENSERFVDMCETMERNLVKDWAVMCKKLDFRKMTNFELSVRLLRTSEYLGDRMPSEEKRFKEYVTAVLNCEYLIFKLNFRTSLKDNPFLPYWATSASKIQFALENSSPAEGDFSEKEVSILKLRLLIIHHALTSPDEAEGLKIWGPQHAIMKSPEQLVQEYTEMDVRRCLDLKMPDLREHADLLDEQGRERLNKPVEMSWRQNRSVTPASVPQTNAMGSPASAMPDTTAIMSWRNNGSATPMSVSDGSNTGRPLSGKFSWRHSSVAQRADTAQPASPSPVQQRATSGNSAQGQESFEDFMRRLGDQRFRVNIAEGDMPLNTDDIINGEDPAAYRHRSRSISSAITVKDILNAVEEFGSDEVVHALSRLPIDLPSLELLTNLLTDPALTNTSIEPVILVLEYIQHSLRTVERMASGSSPDSEVEGASSSDFFSDAVIVGGKDEQSRAVKLLLLFLKNLLRRGIVEHQDVYFDVEGMCIQYMWIPEVREFRKFLDGTSLLGEEASGPAAQGG</sequence>
<dbReference type="EMBL" id="MU007033">
    <property type="protein sequence ID" value="KAF2431315.1"/>
    <property type="molecule type" value="Genomic_DNA"/>
</dbReference>
<dbReference type="Pfam" id="PF10155">
    <property type="entry name" value="CNOT11"/>
    <property type="match status" value="1"/>
</dbReference>
<gene>
    <name evidence="2" type="ORF">EJ08DRAFT_660186</name>
</gene>
<comment type="caution">
    <text evidence="2">The sequence shown here is derived from an EMBL/GenBank/DDBJ whole genome shotgun (WGS) entry which is preliminary data.</text>
</comment>
<name>A0A9P4TZ38_9PEZI</name>
<dbReference type="Proteomes" id="UP000800235">
    <property type="component" value="Unassembled WGS sequence"/>
</dbReference>